<comment type="caution">
    <text evidence="13">The sequence shown here is derived from an EMBL/GenBank/DDBJ whole genome shotgun (WGS) entry which is preliminary data.</text>
</comment>
<dbReference type="InterPro" id="IPR027417">
    <property type="entry name" value="P-loop_NTPase"/>
</dbReference>
<dbReference type="FunFam" id="1.20.272.10:FF:000005">
    <property type="entry name" value="Replication factor C subunit 1"/>
    <property type="match status" value="1"/>
</dbReference>
<dbReference type="SUPFAM" id="SSF52540">
    <property type="entry name" value="P-loop containing nucleoside triphosphate hydrolases"/>
    <property type="match status" value="1"/>
</dbReference>
<evidence type="ECO:0000256" key="10">
    <source>
        <dbReference type="SAM" id="MobiDB-lite"/>
    </source>
</evidence>
<dbReference type="InterPro" id="IPR047854">
    <property type="entry name" value="RFC_lid"/>
</dbReference>
<keyword evidence="4" id="KW-0597">Phosphoprotein</keyword>
<dbReference type="PROSITE" id="PS50172">
    <property type="entry name" value="BRCT"/>
    <property type="match status" value="1"/>
</dbReference>
<evidence type="ECO:0000256" key="6">
    <source>
        <dbReference type="ARBA" id="ARBA00022741"/>
    </source>
</evidence>
<dbReference type="GO" id="GO:0005524">
    <property type="term" value="F:ATP binding"/>
    <property type="evidence" value="ECO:0007669"/>
    <property type="project" value="UniProtKB-KW"/>
</dbReference>
<evidence type="ECO:0000256" key="5">
    <source>
        <dbReference type="ARBA" id="ARBA00022705"/>
    </source>
</evidence>
<dbReference type="SMART" id="SM00382">
    <property type="entry name" value="AAA"/>
    <property type="match status" value="1"/>
</dbReference>
<dbReference type="Gene3D" id="3.40.50.300">
    <property type="entry name" value="P-loop containing nucleotide triphosphate hydrolases"/>
    <property type="match status" value="1"/>
</dbReference>
<dbReference type="GO" id="GO:0016887">
    <property type="term" value="F:ATP hydrolysis activity"/>
    <property type="evidence" value="ECO:0007669"/>
    <property type="project" value="InterPro"/>
</dbReference>
<dbReference type="Proteomes" id="UP000010422">
    <property type="component" value="Unassembled WGS sequence"/>
</dbReference>
<evidence type="ECO:0000256" key="3">
    <source>
        <dbReference type="ARBA" id="ARBA00020401"/>
    </source>
</evidence>
<name>L0PE52_PNEJI</name>
<dbReference type="FunFam" id="3.40.50.10190:FF:000001">
    <property type="entry name" value="Replication factor C subunit 1"/>
    <property type="match status" value="1"/>
</dbReference>
<dbReference type="FunFam" id="1.10.8.60:FF:000021">
    <property type="entry name" value="Replication factor C subunit 1"/>
    <property type="match status" value="1"/>
</dbReference>
<dbReference type="Pfam" id="PF00004">
    <property type="entry name" value="AAA"/>
    <property type="match status" value="1"/>
</dbReference>
<evidence type="ECO:0000313" key="14">
    <source>
        <dbReference type="Proteomes" id="UP000010422"/>
    </source>
</evidence>
<keyword evidence="6" id="KW-0547">Nucleotide-binding</keyword>
<dbReference type="InterPro" id="IPR001357">
    <property type="entry name" value="BRCT_dom"/>
</dbReference>
<dbReference type="InterPro" id="IPR008921">
    <property type="entry name" value="DNA_pol3_clamp-load_cplx_C"/>
</dbReference>
<dbReference type="FunFam" id="3.40.50.300:FF:000395">
    <property type="entry name" value="Replication factor C subunit 1"/>
    <property type="match status" value="1"/>
</dbReference>
<dbReference type="InterPro" id="IPR003593">
    <property type="entry name" value="AAA+_ATPase"/>
</dbReference>
<keyword evidence="8" id="KW-0238">DNA-binding</keyword>
<feature type="region of interest" description="Disordered" evidence="10">
    <location>
        <begin position="17"/>
        <end position="68"/>
    </location>
</feature>
<dbReference type="InterPro" id="IPR003959">
    <property type="entry name" value="ATPase_AAA_core"/>
</dbReference>
<evidence type="ECO:0000259" key="12">
    <source>
        <dbReference type="PROSITE" id="PS50172"/>
    </source>
</evidence>
<reference evidence="13 14" key="1">
    <citation type="journal article" date="2012" name="MBio">
        <title>De novo assembly of the Pneumocystis jirovecii genome from a single bronchoalveolar lavage fluid specimen from a patient.</title>
        <authorList>
            <person name="Cisse O.H."/>
            <person name="Pagni M."/>
            <person name="Hauser P.M."/>
        </authorList>
    </citation>
    <scope>NUCLEOTIDE SEQUENCE [LARGE SCALE GENOMIC DNA]</scope>
    <source>
        <strain evidence="13 14">SE8</strain>
    </source>
</reference>
<dbReference type="PANTHER" id="PTHR23389">
    <property type="entry name" value="CHROMOSOME TRANSMISSION FIDELITY FACTOR 18"/>
    <property type="match status" value="1"/>
</dbReference>
<dbReference type="GO" id="GO:0003689">
    <property type="term" value="F:DNA clamp loader activity"/>
    <property type="evidence" value="ECO:0007669"/>
    <property type="project" value="InterPro"/>
</dbReference>
<dbReference type="Gene3D" id="1.10.8.60">
    <property type="match status" value="1"/>
</dbReference>
<evidence type="ECO:0000256" key="1">
    <source>
        <dbReference type="ARBA" id="ARBA00004123"/>
    </source>
</evidence>
<dbReference type="PANTHER" id="PTHR23389:SF6">
    <property type="entry name" value="REPLICATION FACTOR C SUBUNIT 1"/>
    <property type="match status" value="1"/>
</dbReference>
<dbReference type="InterPro" id="IPR036420">
    <property type="entry name" value="BRCT_dom_sf"/>
</dbReference>
<evidence type="ECO:0000313" key="13">
    <source>
        <dbReference type="EMBL" id="CCJ30648.1"/>
    </source>
</evidence>
<keyword evidence="9" id="KW-0539">Nucleus</keyword>
<keyword evidence="11" id="KW-0812">Transmembrane</keyword>
<organism evidence="14">
    <name type="scientific">Pneumocystis jirovecii</name>
    <name type="common">Human pneumocystis pneumonia agent</name>
    <dbReference type="NCBI Taxonomy" id="42068"/>
    <lineage>
        <taxon>Eukaryota</taxon>
        <taxon>Fungi</taxon>
        <taxon>Dikarya</taxon>
        <taxon>Ascomycota</taxon>
        <taxon>Taphrinomycotina</taxon>
        <taxon>Pneumocystomycetes</taxon>
        <taxon>Pneumocystaceae</taxon>
        <taxon>Pneumocystis</taxon>
    </lineage>
</organism>
<accession>L0PE52</accession>
<keyword evidence="5" id="KW-0235">DNA replication</keyword>
<evidence type="ECO:0000256" key="2">
    <source>
        <dbReference type="ARBA" id="ARBA00006116"/>
    </source>
</evidence>
<dbReference type="GO" id="GO:1902983">
    <property type="term" value="P:DNA strand elongation involved in mitotic DNA replication"/>
    <property type="evidence" value="ECO:0007669"/>
    <property type="project" value="UniProtKB-ARBA"/>
</dbReference>
<dbReference type="Pfam" id="PF25361">
    <property type="entry name" value="AAA_lid_RFC1"/>
    <property type="match status" value="1"/>
</dbReference>
<keyword evidence="11" id="KW-1133">Transmembrane helix</keyword>
<keyword evidence="11" id="KW-0472">Membrane</keyword>
<dbReference type="CDD" id="cd18140">
    <property type="entry name" value="HLD_clamp_RFC"/>
    <property type="match status" value="1"/>
</dbReference>
<dbReference type="SUPFAM" id="SSF52113">
    <property type="entry name" value="BRCT domain"/>
    <property type="match status" value="1"/>
</dbReference>
<dbReference type="Pfam" id="PF00533">
    <property type="entry name" value="BRCT"/>
    <property type="match status" value="1"/>
</dbReference>
<dbReference type="CDD" id="cd17752">
    <property type="entry name" value="BRCT_RFC1"/>
    <property type="match status" value="1"/>
</dbReference>
<dbReference type="GO" id="GO:0003677">
    <property type="term" value="F:DNA binding"/>
    <property type="evidence" value="ECO:0007669"/>
    <property type="project" value="UniProtKB-KW"/>
</dbReference>
<dbReference type="SMART" id="SM00292">
    <property type="entry name" value="BRCT"/>
    <property type="match status" value="1"/>
</dbReference>
<dbReference type="GO" id="GO:0005634">
    <property type="term" value="C:nucleus"/>
    <property type="evidence" value="ECO:0007669"/>
    <property type="project" value="UniProtKB-SubCell"/>
</dbReference>
<proteinExistence type="inferred from homology"/>
<dbReference type="AlphaFoldDB" id="L0PE52"/>
<dbReference type="EMBL" id="CAKM01000260">
    <property type="protein sequence ID" value="CCJ30648.1"/>
    <property type="molecule type" value="Genomic_DNA"/>
</dbReference>
<evidence type="ECO:0000256" key="7">
    <source>
        <dbReference type="ARBA" id="ARBA00022840"/>
    </source>
</evidence>
<feature type="compositionally biased region" description="Polar residues" evidence="10">
    <location>
        <begin position="50"/>
        <end position="62"/>
    </location>
</feature>
<comment type="similarity">
    <text evidence="2">Belongs to the activator 1 large subunit family.</text>
</comment>
<feature type="domain" description="BRCT" evidence="12">
    <location>
        <begin position="155"/>
        <end position="234"/>
    </location>
</feature>
<feature type="compositionally biased region" description="Basic and acidic residues" evidence="10">
    <location>
        <begin position="80"/>
        <end position="92"/>
    </location>
</feature>
<keyword evidence="7" id="KW-0067">ATP-binding</keyword>
<dbReference type="Gene3D" id="1.20.272.10">
    <property type="match status" value="1"/>
</dbReference>
<evidence type="ECO:0000256" key="4">
    <source>
        <dbReference type="ARBA" id="ARBA00022553"/>
    </source>
</evidence>
<dbReference type="SUPFAM" id="SSF48019">
    <property type="entry name" value="post-AAA+ oligomerization domain-like"/>
    <property type="match status" value="1"/>
</dbReference>
<evidence type="ECO:0000256" key="9">
    <source>
        <dbReference type="ARBA" id="ARBA00023242"/>
    </source>
</evidence>
<feature type="region of interest" description="Disordered" evidence="10">
    <location>
        <begin position="80"/>
        <end position="100"/>
    </location>
</feature>
<feature type="transmembrane region" description="Helical" evidence="11">
    <location>
        <begin position="933"/>
        <end position="954"/>
    </location>
</feature>
<gene>
    <name evidence="13" type="ORF">PNEJI1_001375</name>
</gene>
<dbReference type="Gene3D" id="3.40.50.10190">
    <property type="entry name" value="BRCT domain"/>
    <property type="match status" value="1"/>
</dbReference>
<protein>
    <recommendedName>
        <fullName evidence="3">Replication factor C subunit 1</fullName>
    </recommendedName>
</protein>
<dbReference type="STRING" id="1209962.L0PE52"/>
<dbReference type="GO" id="GO:0070914">
    <property type="term" value="P:UV-damage excision repair"/>
    <property type="evidence" value="ECO:0007669"/>
    <property type="project" value="UniProtKB-ARBA"/>
</dbReference>
<sequence length="1026" mass="116981">MTLRNICKNEENEAYHVEKHSSKDIKNNICDTSSKPKKNRSPKKLKETIDTSSPVKTNSLSNKKNKDSISIVKETENIKYKKNSKEEPDHLDSNTTNKKKTNIENTKDVAQKVLDECPLISLSDIKVSDAKEIKFYNKTVSGPSKLDVCKEIPIGRENCLSGLTFVFTGIMKSIDREEGHNLIKKYGGKVTNAPSSKTSFVVLGEDAGPKKIEVIKKNNLKTIDENGLFYLIKNMPTSGGNTKAAQAAQKKREEEDQEAREMAKSMAPKTSEMQKSQSCQLWTTKYAPRTLKEICGNKSLVEKLQKWLHDWLSESDGLGFYRAVLISGPPGIGKTTSAHLVASLEGYDVLEFNASDTRSRKLLEESLNKVYNNTSLNGFFLLDEQTAEKKKNKFVIIMDEVDGVSSGDQGGIGELNSFIKKTQIPIICICNDRASRKLLPLDRTTFDLKFRRPDVNSLRSRIMSIAYREGLKLEPQAIDQLAESTHGDIRQIINILSSWKLSQNSMNIDDGKNAAKAAEKHIIMKPWDIVGKFLSGGIFKHTSKVTLSDKIELYFNDHELSHLMLQENYLKTQPDTLNSIVNLKQKNHEHLKLIENASEAISRSDLIDFMIHGPQQHWSLMPMHAVFSCVIPAFYVSGFGTSQYSFTSVLGNISKANKLIKYLQSIQTHMSLKTTGNCNEIRQFYVPLLFDLLLRRLQNKGQDAIPNIIRLMDEYFLSKEHSEYILELGIGPNNGNLLKIPSQTKASFTKQYNKVNHPIAFCSTIATNKSNTKHNIPDLEDIKKDKPKNNLLDDVTINTKRTSMNLENELLSEFRDNEIETEKDRECPLNAGKFSINTCIKTLDKGIQVDTLQKTDILFKDKNDDFSLNFTDSSKALNFIKNENITDSEEINNQYNILSHEMNLQNHLIEKLNNLKYNNSFLFLNNIFFKKSLGWVALISYVCITLFIGIWIAHQEWFLWFGKRPKGITYAELKAWKRANSLNFKLYENGIIGFRRTWFEGNWRWINCLGWWIDNSLRDANTQWPS</sequence>
<evidence type="ECO:0000256" key="11">
    <source>
        <dbReference type="SAM" id="Phobius"/>
    </source>
</evidence>
<comment type="subcellular location">
    <subcellularLocation>
        <location evidence="1">Nucleus</location>
    </subcellularLocation>
</comment>
<dbReference type="InterPro" id="IPR013725">
    <property type="entry name" value="DNA_replication_fac_RFC1_C"/>
</dbReference>
<dbReference type="FunCoup" id="L0PE52">
    <property type="interactions" value="646"/>
</dbReference>
<dbReference type="GO" id="GO:0005663">
    <property type="term" value="C:DNA replication factor C complex"/>
    <property type="evidence" value="ECO:0007669"/>
    <property type="project" value="InterPro"/>
</dbReference>
<dbReference type="CDD" id="cd00009">
    <property type="entry name" value="AAA"/>
    <property type="match status" value="1"/>
</dbReference>
<dbReference type="InParanoid" id="L0PE52"/>
<feature type="compositionally biased region" description="Basic and acidic residues" evidence="10">
    <location>
        <begin position="17"/>
        <end position="26"/>
    </location>
</feature>
<evidence type="ECO:0000256" key="8">
    <source>
        <dbReference type="ARBA" id="ARBA00023125"/>
    </source>
</evidence>
<dbReference type="Pfam" id="PF08519">
    <property type="entry name" value="RFC1"/>
    <property type="match status" value="1"/>
</dbReference>
<dbReference type="VEuPathDB" id="FungiDB:PNEJI1_001375"/>